<keyword evidence="2" id="KW-1185">Reference proteome</keyword>
<dbReference type="EMBL" id="BOPF01000024">
    <property type="protein sequence ID" value="GIJ49017.1"/>
    <property type="molecule type" value="Genomic_DNA"/>
</dbReference>
<proteinExistence type="predicted"/>
<evidence type="ECO:0008006" key="3">
    <source>
        <dbReference type="Google" id="ProtNLM"/>
    </source>
</evidence>
<evidence type="ECO:0000313" key="2">
    <source>
        <dbReference type="Proteomes" id="UP000619260"/>
    </source>
</evidence>
<accession>A0A8J4DUB7</accession>
<dbReference type="RefSeq" id="WP_203902493.1">
    <property type="nucleotide sequence ID" value="NZ_BOPF01000024.1"/>
</dbReference>
<name>A0A8J4DUB7_9ACTN</name>
<dbReference type="AlphaFoldDB" id="A0A8J4DUB7"/>
<gene>
    <name evidence="1" type="ORF">Val02_59030</name>
</gene>
<evidence type="ECO:0000313" key="1">
    <source>
        <dbReference type="EMBL" id="GIJ49017.1"/>
    </source>
</evidence>
<dbReference type="Proteomes" id="UP000619260">
    <property type="component" value="Unassembled WGS sequence"/>
</dbReference>
<protein>
    <recommendedName>
        <fullName evidence="3">DUF695 domain-containing protein</fullName>
    </recommendedName>
</protein>
<reference evidence="1" key="1">
    <citation type="submission" date="2021-01" db="EMBL/GenBank/DDBJ databases">
        <title>Whole genome shotgun sequence of Virgisporangium aliadipatigenens NBRC 105644.</title>
        <authorList>
            <person name="Komaki H."/>
            <person name="Tamura T."/>
        </authorList>
    </citation>
    <scope>NUCLEOTIDE SEQUENCE</scope>
    <source>
        <strain evidence="1">NBRC 105644</strain>
    </source>
</reference>
<organism evidence="1 2">
    <name type="scientific">Virgisporangium aliadipatigenens</name>
    <dbReference type="NCBI Taxonomy" id="741659"/>
    <lineage>
        <taxon>Bacteria</taxon>
        <taxon>Bacillati</taxon>
        <taxon>Actinomycetota</taxon>
        <taxon>Actinomycetes</taxon>
        <taxon>Micromonosporales</taxon>
        <taxon>Micromonosporaceae</taxon>
        <taxon>Virgisporangium</taxon>
    </lineage>
</organism>
<sequence length="342" mass="37120">MIFSRKRRLAPAEAVAAFWQWWPQVRPRVEAAVQTGDWGTIADEVSERVNALDPELEWEFSSGSSSAHALVVTPCGDAKLRATAARWLAGAPAPDATWEFHASRQPDPAALEAEMQIGGAELPLADLRYVFEVDEDRPVVSVHVHHPMFGALPEQVRTQVAFLSLDWLLGEDGVETWIQGVEAAVAPPPADAHTGAALKATVDGIAAAHREPVWALLSAEDRGMPVIATVQMPLRPVRFPRFDTHVAVTLPFKRMNEGGLPVEGSLDALRALEDDITAALDGDGDLLAHETSRGVRKLHYYVDGGTGAAQVVERRAAAWSEGKVRCARSYDPEFDGLDHLGV</sequence>
<comment type="caution">
    <text evidence="1">The sequence shown here is derived from an EMBL/GenBank/DDBJ whole genome shotgun (WGS) entry which is preliminary data.</text>
</comment>